<reference evidence="2 3" key="1">
    <citation type="submission" date="2017-07" db="EMBL/GenBank/DDBJ databases">
        <title>Leptospira spp. isolated from tropical soils.</title>
        <authorList>
            <person name="Thibeaux R."/>
            <person name="Iraola G."/>
            <person name="Ferres I."/>
            <person name="Bierque E."/>
            <person name="Girault D."/>
            <person name="Soupe-Gilbert M.-E."/>
            <person name="Picardeau M."/>
            <person name="Goarant C."/>
        </authorList>
    </citation>
    <scope>NUCLEOTIDE SEQUENCE [LARGE SCALE GENOMIC DNA]</scope>
    <source>
        <strain evidence="2 3">FH2-C-A2</strain>
    </source>
</reference>
<feature type="signal peptide" evidence="1">
    <location>
        <begin position="1"/>
        <end position="25"/>
    </location>
</feature>
<dbReference type="EMBL" id="NPDT01000001">
    <property type="protein sequence ID" value="PJZ67760.1"/>
    <property type="molecule type" value="Genomic_DNA"/>
</dbReference>
<protein>
    <recommendedName>
        <fullName evidence="4">Porin</fullName>
    </recommendedName>
</protein>
<proteinExistence type="predicted"/>
<sequence>MKSLYKKIRILFILGILTSFSSLSAQSKTLPYPIWGQSLGVYNAVYISGEVKDYRDSSDYGRNRKISLDAEMKLGNYFSVTAGYGYVDQYFTQSTSWSGWDRWKAGMKAYYKFGIFSLGAGVSVFGPSVSEPWTGERNPDFLLARPQLGFGLDFGRWKFQAYALYERERDSQWKEPIQEKHYRYMEAGGTLSYETEIGLILLMETTYRMAVEDTVSARSDSFNLHPGVQIPLGENGRFVLGGLIGMREKNTYDQGFKIGYQHFFP</sequence>
<evidence type="ECO:0008006" key="4">
    <source>
        <dbReference type="Google" id="ProtNLM"/>
    </source>
</evidence>
<dbReference type="RefSeq" id="WP_100758182.1">
    <property type="nucleotide sequence ID" value="NZ_NPDT01000001.1"/>
</dbReference>
<comment type="caution">
    <text evidence="2">The sequence shown here is derived from an EMBL/GenBank/DDBJ whole genome shotgun (WGS) entry which is preliminary data.</text>
</comment>
<accession>A0A2M9ZH50</accession>
<evidence type="ECO:0000313" key="3">
    <source>
        <dbReference type="Proteomes" id="UP000231912"/>
    </source>
</evidence>
<keyword evidence="1" id="KW-0732">Signal</keyword>
<evidence type="ECO:0000313" key="2">
    <source>
        <dbReference type="EMBL" id="PJZ67760.1"/>
    </source>
</evidence>
<organism evidence="2 3">
    <name type="scientific">Leptospira wolffii</name>
    <dbReference type="NCBI Taxonomy" id="409998"/>
    <lineage>
        <taxon>Bacteria</taxon>
        <taxon>Pseudomonadati</taxon>
        <taxon>Spirochaetota</taxon>
        <taxon>Spirochaetia</taxon>
        <taxon>Leptospirales</taxon>
        <taxon>Leptospiraceae</taxon>
        <taxon>Leptospira</taxon>
    </lineage>
</organism>
<evidence type="ECO:0000256" key="1">
    <source>
        <dbReference type="SAM" id="SignalP"/>
    </source>
</evidence>
<dbReference type="Proteomes" id="UP000231912">
    <property type="component" value="Unassembled WGS sequence"/>
</dbReference>
<dbReference type="AlphaFoldDB" id="A0A2M9ZH50"/>
<name>A0A2M9ZH50_9LEPT</name>
<feature type="chain" id="PRO_5014767536" description="Porin" evidence="1">
    <location>
        <begin position="26"/>
        <end position="265"/>
    </location>
</feature>
<gene>
    <name evidence="2" type="ORF">CH371_07130</name>
</gene>